<organism evidence="18 19">
    <name type="scientific">Durio zibethinus</name>
    <name type="common">Durian</name>
    <dbReference type="NCBI Taxonomy" id="66656"/>
    <lineage>
        <taxon>Eukaryota</taxon>
        <taxon>Viridiplantae</taxon>
        <taxon>Streptophyta</taxon>
        <taxon>Embryophyta</taxon>
        <taxon>Tracheophyta</taxon>
        <taxon>Spermatophyta</taxon>
        <taxon>Magnoliopsida</taxon>
        <taxon>eudicotyledons</taxon>
        <taxon>Gunneridae</taxon>
        <taxon>Pentapetalae</taxon>
        <taxon>rosids</taxon>
        <taxon>malvids</taxon>
        <taxon>Malvales</taxon>
        <taxon>Malvaceae</taxon>
        <taxon>Helicteroideae</taxon>
        <taxon>Durio</taxon>
    </lineage>
</organism>
<dbReference type="InterPro" id="IPR011706">
    <property type="entry name" value="Cu-oxidase_C"/>
</dbReference>
<evidence type="ECO:0000256" key="12">
    <source>
        <dbReference type="ARBA" id="ARBA00023180"/>
    </source>
</evidence>
<dbReference type="PANTHER" id="PTHR11709">
    <property type="entry name" value="MULTI-COPPER OXIDASE"/>
    <property type="match status" value="1"/>
</dbReference>
<dbReference type="EC" id="1.10.3.2" evidence="4 14"/>
<evidence type="ECO:0000256" key="7">
    <source>
        <dbReference type="ARBA" id="ARBA00022723"/>
    </source>
</evidence>
<comment type="function">
    <text evidence="14">Lignin degradation and detoxification of lignin-derived products.</text>
</comment>
<dbReference type="FunFam" id="2.60.40.420:FF:000053">
    <property type="entry name" value="Laccase"/>
    <property type="match status" value="1"/>
</dbReference>
<dbReference type="AlphaFoldDB" id="A0A6P5XRH5"/>
<dbReference type="GO" id="GO:0048046">
    <property type="term" value="C:apoplast"/>
    <property type="evidence" value="ECO:0007669"/>
    <property type="project" value="UniProtKB-SubCell"/>
</dbReference>
<dbReference type="KEGG" id="dzi:111285571"/>
<dbReference type="NCBIfam" id="TIGR03389">
    <property type="entry name" value="laccase"/>
    <property type="match status" value="1"/>
</dbReference>
<evidence type="ECO:0000256" key="3">
    <source>
        <dbReference type="ARBA" id="ARBA00010609"/>
    </source>
</evidence>
<keyword evidence="8 14" id="KW-0732">Signal</keyword>
<dbReference type="GeneID" id="111285571"/>
<keyword evidence="6 14" id="KW-0964">Secreted</keyword>
<dbReference type="FunFam" id="2.60.40.420:FF:000062">
    <property type="entry name" value="Laccase"/>
    <property type="match status" value="1"/>
</dbReference>
<evidence type="ECO:0000256" key="14">
    <source>
        <dbReference type="RuleBase" id="RU361119"/>
    </source>
</evidence>
<reference evidence="19" key="1">
    <citation type="submission" date="2025-08" db="UniProtKB">
        <authorList>
            <consortium name="RefSeq"/>
        </authorList>
    </citation>
    <scope>IDENTIFICATION</scope>
    <source>
        <tissue evidence="19">Fruit stalk</tissue>
    </source>
</reference>
<dbReference type="Pfam" id="PF00394">
    <property type="entry name" value="Cu-oxidase"/>
    <property type="match status" value="1"/>
</dbReference>
<gene>
    <name evidence="19" type="primary">LOC111285571</name>
</gene>
<evidence type="ECO:0000256" key="8">
    <source>
        <dbReference type="ARBA" id="ARBA00022729"/>
    </source>
</evidence>
<dbReference type="Pfam" id="PF07732">
    <property type="entry name" value="Cu-oxidase_3"/>
    <property type="match status" value="1"/>
</dbReference>
<dbReference type="GO" id="GO:0005507">
    <property type="term" value="F:copper ion binding"/>
    <property type="evidence" value="ECO:0007669"/>
    <property type="project" value="InterPro"/>
</dbReference>
<keyword evidence="18" id="KW-1185">Reference proteome</keyword>
<keyword evidence="12" id="KW-0325">Glycoprotein</keyword>
<dbReference type="GO" id="GO:0052716">
    <property type="term" value="F:hydroquinone:oxygen oxidoreductase activity"/>
    <property type="evidence" value="ECO:0007669"/>
    <property type="project" value="UniProtKB-EC"/>
</dbReference>
<dbReference type="Proteomes" id="UP000515121">
    <property type="component" value="Unplaced"/>
</dbReference>
<dbReference type="RefSeq" id="XP_022730818.1">
    <property type="nucleotide sequence ID" value="XM_022875083.1"/>
</dbReference>
<keyword evidence="5 14" id="KW-0052">Apoplast</keyword>
<keyword evidence="9 14" id="KW-0677">Repeat</keyword>
<evidence type="ECO:0000313" key="18">
    <source>
        <dbReference type="Proteomes" id="UP000515121"/>
    </source>
</evidence>
<dbReference type="Pfam" id="PF07731">
    <property type="entry name" value="Cu-oxidase_2"/>
    <property type="match status" value="1"/>
</dbReference>
<dbReference type="InterPro" id="IPR017761">
    <property type="entry name" value="Laccase"/>
</dbReference>
<feature type="chain" id="PRO_5028524136" description="Laccase" evidence="14">
    <location>
        <begin position="30"/>
        <end position="577"/>
    </location>
</feature>
<evidence type="ECO:0000259" key="17">
    <source>
        <dbReference type="Pfam" id="PF07732"/>
    </source>
</evidence>
<name>A0A6P5XRH5_DURZI</name>
<dbReference type="InterPro" id="IPR008972">
    <property type="entry name" value="Cupredoxin"/>
</dbReference>
<feature type="signal peptide" evidence="14">
    <location>
        <begin position="1"/>
        <end position="29"/>
    </location>
</feature>
<dbReference type="PROSITE" id="PS00080">
    <property type="entry name" value="MULTICOPPER_OXIDASE2"/>
    <property type="match status" value="1"/>
</dbReference>
<evidence type="ECO:0000256" key="4">
    <source>
        <dbReference type="ARBA" id="ARBA00012297"/>
    </source>
</evidence>
<dbReference type="InterPro" id="IPR033138">
    <property type="entry name" value="Cu_oxidase_CS"/>
</dbReference>
<evidence type="ECO:0000259" key="16">
    <source>
        <dbReference type="Pfam" id="PF07731"/>
    </source>
</evidence>
<evidence type="ECO:0000259" key="15">
    <source>
        <dbReference type="Pfam" id="PF00394"/>
    </source>
</evidence>
<comment type="subcellular location">
    <subcellularLocation>
        <location evidence="2 14">Secreted</location>
        <location evidence="2 14">Extracellular space</location>
        <location evidence="2 14">Apoplast</location>
    </subcellularLocation>
</comment>
<keyword evidence="11 14" id="KW-0186">Copper</keyword>
<comment type="similarity">
    <text evidence="3 14">Belongs to the multicopper oxidase family.</text>
</comment>
<keyword evidence="13 14" id="KW-0439">Lignin degradation</keyword>
<feature type="domain" description="Plastocyanin-like" evidence="17">
    <location>
        <begin position="39"/>
        <end position="151"/>
    </location>
</feature>
<protein>
    <recommendedName>
        <fullName evidence="4 14">Laccase</fullName>
        <ecNumber evidence="4 14">1.10.3.2</ecNumber>
    </recommendedName>
    <alternativeName>
        <fullName evidence="14">Benzenediol:oxygen oxidoreductase</fullName>
    </alternativeName>
    <alternativeName>
        <fullName evidence="14">Diphenol oxidase</fullName>
    </alternativeName>
    <alternativeName>
        <fullName evidence="14">Urishiol oxidase</fullName>
    </alternativeName>
</protein>
<dbReference type="InterPro" id="IPR034285">
    <property type="entry name" value="CuRO_2_LCC"/>
</dbReference>
<dbReference type="InterPro" id="IPR045087">
    <property type="entry name" value="Cu-oxidase_fam"/>
</dbReference>
<dbReference type="InterPro" id="IPR011707">
    <property type="entry name" value="Cu-oxidase-like_N"/>
</dbReference>
<sequence>MGASLLSSPALLVLFSFFTLSLLPQPVLGITRHYKFDIKLHNVTRLCHTKSIVSVNGQFPGPRIVAREGDQLLIKVVNHVSNNISIHWHGIRQLRSGWADGPAYVTQCPIQKGQSYVYNFTIVGQRGTLFWHAHISWLRATVYGPMVILPKHGVPYPFAKPYKEVPIIFGEWFNADPEEVISQALQTGGGPNVSDAYTINGLPGPLYKCSTEDTFKLKVKPGKTYLLRLINAALNDELFFSIANHTLTVVEVDAIYVKPFETETLLITPGQTTNVLIKTKPGYPSATFFMTARPYVTGQGTFDNSTVAAILEYESPPNSVHSSSSMLPLFKPILPALNDTFFATNFASKLCSLASAQFPANVPQKVDKHFLFTVGLGTSPCQQNQTCQGPNGTKLAASVNNVSFAMPTTALLQAHFFGQSNGVYTPDFPSSPIIPFNYAGIPPNNTMVGNGTKVVVLPFNTTVELVMQDTSILGAESHPLHLHGFNFFVVGQGFGNFDTNKDPAKFNLVDPIERNTVGVPSGGWVAIRFQADNPGVWFMHCHLEVHTSWGLKMAWIVLDGKLPNQKLLPPPADLPKC</sequence>
<evidence type="ECO:0000256" key="11">
    <source>
        <dbReference type="ARBA" id="ARBA00023008"/>
    </source>
</evidence>
<dbReference type="Gene3D" id="2.60.40.420">
    <property type="entry name" value="Cupredoxins - blue copper proteins"/>
    <property type="match status" value="3"/>
</dbReference>
<dbReference type="InterPro" id="IPR002355">
    <property type="entry name" value="Cu_oxidase_Cu_BS"/>
</dbReference>
<accession>A0A6P5XRH5</accession>
<keyword evidence="10 14" id="KW-0560">Oxidoreductase</keyword>
<evidence type="ECO:0000256" key="9">
    <source>
        <dbReference type="ARBA" id="ARBA00022737"/>
    </source>
</evidence>
<dbReference type="InterPro" id="IPR001117">
    <property type="entry name" value="Cu-oxidase_2nd"/>
</dbReference>
<dbReference type="GO" id="GO:0046274">
    <property type="term" value="P:lignin catabolic process"/>
    <property type="evidence" value="ECO:0007669"/>
    <property type="project" value="UniProtKB-KW"/>
</dbReference>
<dbReference type="CDD" id="cd13897">
    <property type="entry name" value="CuRO_3_LCC_plant"/>
    <property type="match status" value="1"/>
</dbReference>
<dbReference type="InterPro" id="IPR034289">
    <property type="entry name" value="CuRO_3_LCC"/>
</dbReference>
<evidence type="ECO:0000256" key="5">
    <source>
        <dbReference type="ARBA" id="ARBA00022523"/>
    </source>
</evidence>
<dbReference type="OrthoDB" id="2121828at2759"/>
<dbReference type="SUPFAM" id="SSF49503">
    <property type="entry name" value="Cupredoxins"/>
    <property type="match status" value="3"/>
</dbReference>
<comment type="catalytic activity">
    <reaction evidence="1 14">
        <text>4 hydroquinone + O2 = 4 benzosemiquinone + 2 H2O</text>
        <dbReference type="Rhea" id="RHEA:11276"/>
        <dbReference type="ChEBI" id="CHEBI:15377"/>
        <dbReference type="ChEBI" id="CHEBI:15379"/>
        <dbReference type="ChEBI" id="CHEBI:17594"/>
        <dbReference type="ChEBI" id="CHEBI:17977"/>
        <dbReference type="EC" id="1.10.3.2"/>
    </reaction>
</comment>
<evidence type="ECO:0000256" key="10">
    <source>
        <dbReference type="ARBA" id="ARBA00023002"/>
    </source>
</evidence>
<feature type="domain" description="Plastocyanin-like" evidence="16">
    <location>
        <begin position="439"/>
        <end position="559"/>
    </location>
</feature>
<keyword evidence="7 14" id="KW-0479">Metal-binding</keyword>
<proteinExistence type="inferred from homology"/>
<dbReference type="CDD" id="cd13875">
    <property type="entry name" value="CuRO_2_LCC_plant"/>
    <property type="match status" value="1"/>
</dbReference>
<dbReference type="CDD" id="cd13849">
    <property type="entry name" value="CuRO_1_LCC_plant"/>
    <property type="match status" value="1"/>
</dbReference>
<dbReference type="PANTHER" id="PTHR11709:SF474">
    <property type="entry name" value="LACCASE"/>
    <property type="match status" value="1"/>
</dbReference>
<evidence type="ECO:0000256" key="2">
    <source>
        <dbReference type="ARBA" id="ARBA00004271"/>
    </source>
</evidence>
<dbReference type="InterPro" id="IPR034288">
    <property type="entry name" value="CuRO_1_LCC"/>
</dbReference>
<dbReference type="PROSITE" id="PS00079">
    <property type="entry name" value="MULTICOPPER_OXIDASE1"/>
    <property type="match status" value="1"/>
</dbReference>
<evidence type="ECO:0000256" key="6">
    <source>
        <dbReference type="ARBA" id="ARBA00022525"/>
    </source>
</evidence>
<evidence type="ECO:0000256" key="1">
    <source>
        <dbReference type="ARBA" id="ARBA00000349"/>
    </source>
</evidence>
<dbReference type="FunFam" id="2.60.40.420:FF:000049">
    <property type="entry name" value="Laccase"/>
    <property type="match status" value="1"/>
</dbReference>
<comment type="cofactor">
    <cofactor evidence="14">
        <name>Cu cation</name>
        <dbReference type="ChEBI" id="CHEBI:23378"/>
    </cofactor>
    <text evidence="14">Binds 4 Cu cations per monomer.</text>
</comment>
<feature type="domain" description="Plastocyanin-like" evidence="15">
    <location>
        <begin position="164"/>
        <end position="315"/>
    </location>
</feature>
<evidence type="ECO:0000313" key="19">
    <source>
        <dbReference type="RefSeq" id="XP_022730818.1"/>
    </source>
</evidence>
<evidence type="ECO:0000256" key="13">
    <source>
        <dbReference type="ARBA" id="ARBA00023185"/>
    </source>
</evidence>